<dbReference type="GO" id="GO:0016020">
    <property type="term" value="C:membrane"/>
    <property type="evidence" value="ECO:0007669"/>
    <property type="project" value="UniProtKB-SubCell"/>
</dbReference>
<evidence type="ECO:0000256" key="7">
    <source>
        <dbReference type="SAM" id="SignalP"/>
    </source>
</evidence>
<dbReference type="PROSITE" id="PS00279">
    <property type="entry name" value="MACPF_1"/>
    <property type="match status" value="1"/>
</dbReference>
<dbReference type="GO" id="GO:0031640">
    <property type="term" value="P:killing of cells of another organism"/>
    <property type="evidence" value="ECO:0007669"/>
    <property type="project" value="UniProtKB-KW"/>
</dbReference>
<evidence type="ECO:0000313" key="9">
    <source>
        <dbReference type="EMBL" id="KAK7465969.1"/>
    </source>
</evidence>
<keyword evidence="10" id="KW-1185">Reference proteome</keyword>
<name>A0ABD0J8I2_9CAEN</name>
<dbReference type="SMART" id="SM00457">
    <property type="entry name" value="MACPF"/>
    <property type="match status" value="1"/>
</dbReference>
<evidence type="ECO:0000256" key="6">
    <source>
        <dbReference type="ARBA" id="ARBA00023157"/>
    </source>
</evidence>
<dbReference type="InterPro" id="IPR020864">
    <property type="entry name" value="MACPF"/>
</dbReference>
<organism evidence="9 10">
    <name type="scientific">Batillaria attramentaria</name>
    <dbReference type="NCBI Taxonomy" id="370345"/>
    <lineage>
        <taxon>Eukaryota</taxon>
        <taxon>Metazoa</taxon>
        <taxon>Spiralia</taxon>
        <taxon>Lophotrochozoa</taxon>
        <taxon>Mollusca</taxon>
        <taxon>Gastropoda</taxon>
        <taxon>Caenogastropoda</taxon>
        <taxon>Sorbeoconcha</taxon>
        <taxon>Cerithioidea</taxon>
        <taxon>Batillariidae</taxon>
        <taxon>Batillaria</taxon>
    </lineage>
</organism>
<dbReference type="InterPro" id="IPR020863">
    <property type="entry name" value="MACPF_CS"/>
</dbReference>
<dbReference type="PANTHER" id="PTHR45742:SF1">
    <property type="entry name" value="COMPLEMENT COMPONENT C8 ALPHA CHAIN"/>
    <property type="match status" value="1"/>
</dbReference>
<protein>
    <recommendedName>
        <fullName evidence="8">MACPF domain-containing protein</fullName>
    </recommendedName>
</protein>
<comment type="subcellular location">
    <subcellularLocation>
        <location evidence="1">Membrane</location>
    </subcellularLocation>
    <subcellularLocation>
        <location evidence="2">Secreted</location>
    </subcellularLocation>
</comment>
<dbReference type="EMBL" id="JACVVK020000562">
    <property type="protein sequence ID" value="KAK7465969.1"/>
    <property type="molecule type" value="Genomic_DNA"/>
</dbReference>
<evidence type="ECO:0000256" key="3">
    <source>
        <dbReference type="ARBA" id="ARBA00022525"/>
    </source>
</evidence>
<dbReference type="PANTHER" id="PTHR45742">
    <property type="entry name" value="COMPLEMENT COMPONENT C6"/>
    <property type="match status" value="1"/>
</dbReference>
<evidence type="ECO:0000256" key="1">
    <source>
        <dbReference type="ARBA" id="ARBA00004370"/>
    </source>
</evidence>
<feature type="chain" id="PRO_5044749666" description="MACPF domain-containing protein" evidence="7">
    <location>
        <begin position="25"/>
        <end position="370"/>
    </location>
</feature>
<dbReference type="GO" id="GO:0005576">
    <property type="term" value="C:extracellular region"/>
    <property type="evidence" value="ECO:0007669"/>
    <property type="project" value="UniProtKB-SubCell"/>
</dbReference>
<evidence type="ECO:0000259" key="8">
    <source>
        <dbReference type="PROSITE" id="PS51412"/>
    </source>
</evidence>
<keyword evidence="5" id="KW-0472">Membrane</keyword>
<keyword evidence="4" id="KW-0204">Cytolysis</keyword>
<dbReference type="PROSITE" id="PS51412">
    <property type="entry name" value="MACPF_2"/>
    <property type="match status" value="1"/>
</dbReference>
<accession>A0ABD0J8I2</accession>
<sequence>MGTQFPSLALLVLLVALCTTVANGASCTNILPGVERQARGVDITKLDLIPIDPVQLGGGFMSQVTYAVPDNVWSINTIPSGSLTASTQVLITSNEVRKSFSVNAGVDVKTAKFGFSSSFSYSKAQTTLLKNERKVSTVSAAFVAQRVDFVPHSDLVLDQRAQAAINALPARLTDGRAAYENFIRQYGTHYIQQAKFGGIMSIYMETESQYIEKTTTEAVSVQASATFGSILTVKGGHSSSTTNIDSKFTSATTNTIRYYGGSANLLDQNGLSAWMPTIQGDPWLFSTKLNRISDLVRDATKRQALSDAIDDYVMRSYVNVELRRVLDTLPTGVRWNKCATKLKNRINTMLNKFPLVQSDVESLGKDVMFT</sequence>
<feature type="signal peptide" evidence="7">
    <location>
        <begin position="1"/>
        <end position="24"/>
    </location>
</feature>
<gene>
    <name evidence="9" type="ORF">BaRGS_00037456</name>
</gene>
<reference evidence="9 10" key="1">
    <citation type="journal article" date="2023" name="Sci. Data">
        <title>Genome assembly of the Korean intertidal mud-creeper Batillaria attramentaria.</title>
        <authorList>
            <person name="Patra A.K."/>
            <person name="Ho P.T."/>
            <person name="Jun S."/>
            <person name="Lee S.J."/>
            <person name="Kim Y."/>
            <person name="Won Y.J."/>
        </authorList>
    </citation>
    <scope>NUCLEOTIDE SEQUENCE [LARGE SCALE GENOMIC DNA]</scope>
    <source>
        <strain evidence="9">Wonlab-2016</strain>
    </source>
</reference>
<comment type="caution">
    <text evidence="9">The sequence shown here is derived from an EMBL/GenBank/DDBJ whole genome shotgun (WGS) entry which is preliminary data.</text>
</comment>
<keyword evidence="3" id="KW-0964">Secreted</keyword>
<feature type="domain" description="MACPF" evidence="8">
    <location>
        <begin position="7"/>
        <end position="326"/>
    </location>
</feature>
<keyword evidence="7" id="KW-0732">Signal</keyword>
<dbReference type="Pfam" id="PF01823">
    <property type="entry name" value="MACPF"/>
    <property type="match status" value="1"/>
</dbReference>
<keyword evidence="6" id="KW-1015">Disulfide bond</keyword>
<evidence type="ECO:0000256" key="2">
    <source>
        <dbReference type="ARBA" id="ARBA00004613"/>
    </source>
</evidence>
<evidence type="ECO:0000256" key="5">
    <source>
        <dbReference type="ARBA" id="ARBA00023136"/>
    </source>
</evidence>
<dbReference type="Proteomes" id="UP001519460">
    <property type="component" value="Unassembled WGS sequence"/>
</dbReference>
<feature type="non-terminal residue" evidence="9">
    <location>
        <position position="370"/>
    </location>
</feature>
<proteinExistence type="predicted"/>
<dbReference type="AlphaFoldDB" id="A0ABD0J8I2"/>
<evidence type="ECO:0000313" key="10">
    <source>
        <dbReference type="Proteomes" id="UP001519460"/>
    </source>
</evidence>
<evidence type="ECO:0000256" key="4">
    <source>
        <dbReference type="ARBA" id="ARBA00022852"/>
    </source>
</evidence>